<dbReference type="Pfam" id="PF13561">
    <property type="entry name" value="adh_short_C2"/>
    <property type="match status" value="1"/>
</dbReference>
<keyword evidence="2 3" id="KW-0560">Oxidoreductase</keyword>
<proteinExistence type="inferred from homology"/>
<dbReference type="SUPFAM" id="SSF51735">
    <property type="entry name" value="NAD(P)-binding Rossmann-fold domains"/>
    <property type="match status" value="1"/>
</dbReference>
<dbReference type="InterPro" id="IPR036291">
    <property type="entry name" value="NAD(P)-bd_dom_sf"/>
</dbReference>
<dbReference type="PRINTS" id="PR00080">
    <property type="entry name" value="SDRFAMILY"/>
</dbReference>
<name>A0ABU4HJF3_9ACTN</name>
<dbReference type="RefSeq" id="WP_318595065.1">
    <property type="nucleotide sequence ID" value="NZ_JAWSTH010000001.1"/>
</dbReference>
<dbReference type="EC" id="1.1.-.-" evidence="3"/>
<dbReference type="PANTHER" id="PTHR43477:SF1">
    <property type="entry name" value="DIHYDROANTICAPSIN 7-DEHYDROGENASE"/>
    <property type="match status" value="1"/>
</dbReference>
<dbReference type="Gene3D" id="3.40.50.720">
    <property type="entry name" value="NAD(P)-binding Rossmann-like Domain"/>
    <property type="match status" value="1"/>
</dbReference>
<dbReference type="CDD" id="cd05233">
    <property type="entry name" value="SDR_c"/>
    <property type="match status" value="1"/>
</dbReference>
<reference evidence="4" key="1">
    <citation type="submission" date="2023-07" db="EMBL/GenBank/DDBJ databases">
        <title>Conexibacter stalactiti sp. nov., isolated from stalactites in a lava cave and emended description of the genus Conexibacter.</title>
        <authorList>
            <person name="Lee S.D."/>
        </authorList>
    </citation>
    <scope>NUCLEOTIDE SEQUENCE [LARGE SCALE GENOMIC DNA]</scope>
    <source>
        <strain evidence="4">KCTC 39840</strain>
    </source>
</reference>
<dbReference type="PANTHER" id="PTHR43477">
    <property type="entry name" value="DIHYDROANTICAPSIN 7-DEHYDROGENASE"/>
    <property type="match status" value="1"/>
</dbReference>
<comment type="similarity">
    <text evidence="1">Belongs to the short-chain dehydrogenases/reductases (SDR) family.</text>
</comment>
<keyword evidence="4" id="KW-1185">Reference proteome</keyword>
<dbReference type="Proteomes" id="UP001284601">
    <property type="component" value="Unassembled WGS sequence"/>
</dbReference>
<dbReference type="GO" id="GO:0016491">
    <property type="term" value="F:oxidoreductase activity"/>
    <property type="evidence" value="ECO:0007669"/>
    <property type="project" value="UniProtKB-KW"/>
</dbReference>
<evidence type="ECO:0000256" key="2">
    <source>
        <dbReference type="ARBA" id="ARBA00023002"/>
    </source>
</evidence>
<accession>A0ABU4HJF3</accession>
<dbReference type="EMBL" id="JAWSTH010000001">
    <property type="protein sequence ID" value="MDW5592807.1"/>
    <property type="molecule type" value="Genomic_DNA"/>
</dbReference>
<gene>
    <name evidence="3" type="ORF">R7226_00560</name>
</gene>
<dbReference type="InterPro" id="IPR002347">
    <property type="entry name" value="SDR_fam"/>
</dbReference>
<evidence type="ECO:0000313" key="3">
    <source>
        <dbReference type="EMBL" id="MDW5592807.1"/>
    </source>
</evidence>
<protein>
    <submittedName>
        <fullName evidence="3">SDR family oxidoreductase</fullName>
        <ecNumber evidence="3">1.1.-.-</ecNumber>
    </submittedName>
</protein>
<comment type="caution">
    <text evidence="3">The sequence shown here is derived from an EMBL/GenBank/DDBJ whole genome shotgun (WGS) entry which is preliminary data.</text>
</comment>
<reference evidence="3 4" key="2">
    <citation type="submission" date="2023-10" db="EMBL/GenBank/DDBJ databases">
        <authorList>
            <person name="Han X.F."/>
        </authorList>
    </citation>
    <scope>NUCLEOTIDE SEQUENCE [LARGE SCALE GENOMIC DNA]</scope>
    <source>
        <strain evidence="3 4">KCTC 39840</strain>
    </source>
</reference>
<sequence length="275" mass="27860">MVATPHQPGPLLAGRSAVVTGGAAGIGGAIVAAFAAHGATVLAVDRDEAALAALMDRLGVEGAITPLVLDVTAADAPARIAAAAPAPDVLVNNVGHFLDPPTPFADSDEEGWAAIEAGNLTHVLRLTRALLPGMIARGRGGAIVNLTTVEAHRGIPGHAVYAACKAAVTQFGRSLAVEVGGHGIRVNAIAPDVVETPQLPYSDWVPPAERWRWATWAPLARPGSADDVAGAALFLASPLGAFVTGTTVHVDGGTAAAGGWYPRHAGGWTNRPLDP</sequence>
<evidence type="ECO:0000313" key="4">
    <source>
        <dbReference type="Proteomes" id="UP001284601"/>
    </source>
</evidence>
<evidence type="ECO:0000256" key="1">
    <source>
        <dbReference type="ARBA" id="ARBA00006484"/>
    </source>
</evidence>
<organism evidence="3 4">
    <name type="scientific">Conexibacter stalactiti</name>
    <dbReference type="NCBI Taxonomy" id="1940611"/>
    <lineage>
        <taxon>Bacteria</taxon>
        <taxon>Bacillati</taxon>
        <taxon>Actinomycetota</taxon>
        <taxon>Thermoleophilia</taxon>
        <taxon>Solirubrobacterales</taxon>
        <taxon>Conexibacteraceae</taxon>
        <taxon>Conexibacter</taxon>
    </lineage>
</organism>
<dbReference type="PRINTS" id="PR00081">
    <property type="entry name" value="GDHRDH"/>
</dbReference>
<dbReference type="InterPro" id="IPR051122">
    <property type="entry name" value="SDR_DHRS6-like"/>
</dbReference>